<accession>A0A7Y4NZY8</accession>
<dbReference type="EMBL" id="JABJRC010000003">
    <property type="protein sequence ID" value="NOL42096.1"/>
    <property type="molecule type" value="Genomic_DNA"/>
</dbReference>
<comment type="caution">
    <text evidence="3">The sequence shown here is derived from an EMBL/GenBank/DDBJ whole genome shotgun (WGS) entry which is preliminary data.</text>
</comment>
<feature type="transmembrane region" description="Helical" evidence="1">
    <location>
        <begin position="149"/>
        <end position="170"/>
    </location>
</feature>
<sequence length="371" mass="39638">MNDAPEIAGYEFGQRLLAHPLAEVWRGRSFTGMDVVALVLTEEGARDAAVQERLVQAGRGAALEPGQAETPLWAANFTADRPYAITQLVPGQSGAERLIDPLDGVLGNDDESLQAVRAQLSQYGGVAPTPTETVKDEPSLEKRLGGWRYAVVAAVVLVAFTATYSVGAAVGSAVKSEPAPPPAAAAVSPSPLPSPVLLPALPRITTAPYLKPDGKPGLIGATYPAGADLQVVTKAELPFAIGWPRLPAVEFLGESSKVALRRIQVDDRSSARKLTPDARIALHACADLKACTADRAEFDRQWTKVYDAPAPTTAKDARTWLTVQEKPYALSMTRAFESGGQWWLVGTAVFGRPGEEPDVQRILNDIWRQTS</sequence>
<keyword evidence="4" id="KW-1185">Reference proteome</keyword>
<evidence type="ECO:0000256" key="1">
    <source>
        <dbReference type="SAM" id="Phobius"/>
    </source>
</evidence>
<reference evidence="3 4" key="1">
    <citation type="submission" date="2020-05" db="EMBL/GenBank/DDBJ databases">
        <title>Genome sequence of Kribbella sandramycini ATCC 39419.</title>
        <authorList>
            <person name="Maclea K.S."/>
            <person name="Fair J.L."/>
        </authorList>
    </citation>
    <scope>NUCLEOTIDE SEQUENCE [LARGE SCALE GENOMIC DNA]</scope>
    <source>
        <strain evidence="3 4">ATCC 39419</strain>
    </source>
</reference>
<evidence type="ECO:0000313" key="2">
    <source>
        <dbReference type="EMBL" id="MBB6565832.1"/>
    </source>
</evidence>
<reference evidence="2 5" key="2">
    <citation type="submission" date="2020-08" db="EMBL/GenBank/DDBJ databases">
        <title>Sequencing the genomes of 1000 actinobacteria strains.</title>
        <authorList>
            <person name="Klenk H.-P."/>
        </authorList>
    </citation>
    <scope>NUCLEOTIDE SEQUENCE [LARGE SCALE GENOMIC DNA]</scope>
    <source>
        <strain evidence="2 5">DSM 15626</strain>
    </source>
</reference>
<dbReference type="Proteomes" id="UP000553957">
    <property type="component" value="Unassembled WGS sequence"/>
</dbReference>
<dbReference type="AlphaFoldDB" id="A0A7Y4NZY8"/>
<gene>
    <name evidence="2" type="ORF">HNR71_001469</name>
    <name evidence="3" type="ORF">HPO96_17765</name>
</gene>
<keyword evidence="1" id="KW-0812">Transmembrane</keyword>
<name>A0A7Y4NZY8_9ACTN</name>
<keyword evidence="1" id="KW-0472">Membrane</keyword>
<evidence type="ECO:0000313" key="3">
    <source>
        <dbReference type="EMBL" id="NOL42096.1"/>
    </source>
</evidence>
<evidence type="ECO:0000313" key="4">
    <source>
        <dbReference type="Proteomes" id="UP000534306"/>
    </source>
</evidence>
<dbReference type="EMBL" id="JACHKF010000001">
    <property type="protein sequence ID" value="MBB6565832.1"/>
    <property type="molecule type" value="Genomic_DNA"/>
</dbReference>
<organism evidence="3 4">
    <name type="scientific">Kribbella sandramycini</name>
    <dbReference type="NCBI Taxonomy" id="60450"/>
    <lineage>
        <taxon>Bacteria</taxon>
        <taxon>Bacillati</taxon>
        <taxon>Actinomycetota</taxon>
        <taxon>Actinomycetes</taxon>
        <taxon>Propionibacteriales</taxon>
        <taxon>Kribbellaceae</taxon>
        <taxon>Kribbella</taxon>
    </lineage>
</organism>
<dbReference type="Proteomes" id="UP000534306">
    <property type="component" value="Unassembled WGS sequence"/>
</dbReference>
<protein>
    <submittedName>
        <fullName evidence="3">Uncharacterized protein</fullName>
    </submittedName>
</protein>
<proteinExistence type="predicted"/>
<keyword evidence="1" id="KW-1133">Transmembrane helix</keyword>
<dbReference type="RefSeq" id="WP_171674547.1">
    <property type="nucleotide sequence ID" value="NZ_BAAAGT010000001.1"/>
</dbReference>
<evidence type="ECO:0000313" key="5">
    <source>
        <dbReference type="Proteomes" id="UP000553957"/>
    </source>
</evidence>